<feature type="region of interest" description="Disordered" evidence="5">
    <location>
        <begin position="1"/>
        <end position="28"/>
    </location>
</feature>
<organism evidence="6 7">
    <name type="scientific">Isosphaera pallida (strain ATCC 43644 / DSM 9630 / IS1B)</name>
    <dbReference type="NCBI Taxonomy" id="575540"/>
    <lineage>
        <taxon>Bacteria</taxon>
        <taxon>Pseudomonadati</taxon>
        <taxon>Planctomycetota</taxon>
        <taxon>Planctomycetia</taxon>
        <taxon>Isosphaerales</taxon>
        <taxon>Isosphaeraceae</taxon>
        <taxon>Isosphaera</taxon>
    </lineage>
</organism>
<evidence type="ECO:0000313" key="6">
    <source>
        <dbReference type="EMBL" id="ADV60618.1"/>
    </source>
</evidence>
<reference evidence="6 7" key="2">
    <citation type="journal article" date="2011" name="Stand. Genomic Sci.">
        <title>Complete genome sequence of Isosphaera pallida type strain (IS1B).</title>
        <authorList>
            <consortium name="US DOE Joint Genome Institute (JGI-PGF)"/>
            <person name="Goker M."/>
            <person name="Cleland D."/>
            <person name="Saunders E."/>
            <person name="Lapidus A."/>
            <person name="Nolan M."/>
            <person name="Lucas S."/>
            <person name="Hammon N."/>
            <person name="Deshpande S."/>
            <person name="Cheng J.F."/>
            <person name="Tapia R."/>
            <person name="Han C."/>
            <person name="Goodwin L."/>
            <person name="Pitluck S."/>
            <person name="Liolios K."/>
            <person name="Pagani I."/>
            <person name="Ivanova N."/>
            <person name="Mavromatis K."/>
            <person name="Pati A."/>
            <person name="Chen A."/>
            <person name="Palaniappan K."/>
            <person name="Land M."/>
            <person name="Hauser L."/>
            <person name="Chang Y.J."/>
            <person name="Jeffries C.D."/>
            <person name="Detter J.C."/>
            <person name="Beck B."/>
            <person name="Woyke T."/>
            <person name="Bristow J."/>
            <person name="Eisen J.A."/>
            <person name="Markowitz V."/>
            <person name="Hugenholtz P."/>
            <person name="Kyrpides N.C."/>
            <person name="Klenk H.P."/>
        </authorList>
    </citation>
    <scope>NUCLEOTIDE SEQUENCE [LARGE SCALE GENOMIC DNA]</scope>
    <source>
        <strain evidence="7">ATCC 43644 / DSM 9630 / IS1B</strain>
    </source>
</reference>
<keyword evidence="3 4" id="KW-0694">RNA-binding</keyword>
<evidence type="ECO:0000256" key="2">
    <source>
        <dbReference type="ARBA" id="ARBA00022845"/>
    </source>
</evidence>
<dbReference type="InParanoid" id="E8R4M7"/>
<dbReference type="Proteomes" id="UP000008631">
    <property type="component" value="Chromosome"/>
</dbReference>
<feature type="compositionally biased region" description="Low complexity" evidence="5">
    <location>
        <begin position="203"/>
        <end position="215"/>
    </location>
</feature>
<dbReference type="SUPFAM" id="SSF117130">
    <property type="entry name" value="CsrA-like"/>
    <property type="match status" value="1"/>
</dbReference>
<proteinExistence type="inferred from homology"/>
<comment type="subcellular location">
    <subcellularLocation>
        <location evidence="4">Cytoplasm</location>
    </subcellularLocation>
</comment>
<dbReference type="GO" id="GO:0006109">
    <property type="term" value="P:regulation of carbohydrate metabolic process"/>
    <property type="evidence" value="ECO:0007669"/>
    <property type="project" value="InterPro"/>
</dbReference>
<comment type="function">
    <text evidence="4">A translational regulator that binds mRNA to regulate translation initiation and/or mRNA stability. Usually binds in the 5'-UTR at or near the Shine-Dalgarno sequence preventing ribosome-binding, thus repressing translation. Its main target seems to be the major flagellin gene, while its function is anatagonized by FliW.</text>
</comment>
<dbReference type="InterPro" id="IPR036107">
    <property type="entry name" value="CsrA_sf"/>
</dbReference>
<keyword evidence="1 4" id="KW-0963">Cytoplasm</keyword>
<dbReference type="STRING" id="575540.Isop_0021"/>
<accession>E8R4M7</accession>
<dbReference type="PANTHER" id="PTHR34984:SF1">
    <property type="entry name" value="CARBON STORAGE REGULATOR"/>
    <property type="match status" value="1"/>
</dbReference>
<feature type="region of interest" description="Disordered" evidence="5">
    <location>
        <begin position="192"/>
        <end position="235"/>
    </location>
</feature>
<comment type="subunit">
    <text evidence="4">Homodimer; the beta-strands of each monomer intercalate to form a hydrophobic core, while the alpha-helices form wings that extend away from the core.</text>
</comment>
<dbReference type="Gene3D" id="2.60.40.4380">
    <property type="entry name" value="Translational regulator CsrA"/>
    <property type="match status" value="1"/>
</dbReference>
<dbReference type="eggNOG" id="COG1551">
    <property type="taxonomic scope" value="Bacteria"/>
</dbReference>
<evidence type="ECO:0000256" key="5">
    <source>
        <dbReference type="SAM" id="MobiDB-lite"/>
    </source>
</evidence>
<dbReference type="KEGG" id="ipa:Isop_0021"/>
<protein>
    <recommendedName>
        <fullName evidence="4">Translational regulator CsrA</fullName>
    </recommendedName>
</protein>
<evidence type="ECO:0000256" key="1">
    <source>
        <dbReference type="ARBA" id="ARBA00022490"/>
    </source>
</evidence>
<sequence length="235" mass="25636">MAQTLGFSKGRVVNPRRPQRQRGGNWSRCPGVGTDWWVMVRRGRGSCSMLRSPGGTPWGVSTNAGVWGWTKPDGRSGSPSEPMIRGPRRGGQPIARPSRRSIPIRAAPLRFAAIRVTTSTSDRPGSLVRGCDPTESWNGTRGAARMLVLSRKLMEKVYIGDDICVTVVRLENGQVRLGIDAPRHIPVVRAELQDQTRNRRGGTPARASAHPTSSHPHSHHHTPPQGLKTASTSSR</sequence>
<keyword evidence="4" id="KW-0678">Repressor</keyword>
<dbReference type="GO" id="GO:0006402">
    <property type="term" value="P:mRNA catabolic process"/>
    <property type="evidence" value="ECO:0007669"/>
    <property type="project" value="InterPro"/>
</dbReference>
<name>E8R4M7_ISOPI</name>
<keyword evidence="7" id="KW-1185">Reference proteome</keyword>
<evidence type="ECO:0000256" key="4">
    <source>
        <dbReference type="HAMAP-Rule" id="MF_00167"/>
    </source>
</evidence>
<feature type="region of interest" description="Disordered" evidence="5">
    <location>
        <begin position="71"/>
        <end position="96"/>
    </location>
</feature>
<dbReference type="InterPro" id="IPR003751">
    <property type="entry name" value="CsrA"/>
</dbReference>
<dbReference type="GO" id="GO:0048027">
    <property type="term" value="F:mRNA 5'-UTR binding"/>
    <property type="evidence" value="ECO:0007669"/>
    <property type="project" value="UniProtKB-UniRule"/>
</dbReference>
<dbReference type="GO" id="GO:0044781">
    <property type="term" value="P:bacterial-type flagellum organization"/>
    <property type="evidence" value="ECO:0007669"/>
    <property type="project" value="UniProtKB-KW"/>
</dbReference>
<dbReference type="HOGENOM" id="CLU_1178948_0_0_0"/>
<evidence type="ECO:0000313" key="7">
    <source>
        <dbReference type="Proteomes" id="UP000008631"/>
    </source>
</evidence>
<dbReference type="AlphaFoldDB" id="E8R4M7"/>
<dbReference type="GO" id="GO:0005829">
    <property type="term" value="C:cytosol"/>
    <property type="evidence" value="ECO:0007669"/>
    <property type="project" value="TreeGrafter"/>
</dbReference>
<keyword evidence="4" id="KW-1005">Bacterial flagellum biogenesis</keyword>
<comment type="similarity">
    <text evidence="4">Belongs to the CsrA/RsmA family.</text>
</comment>
<dbReference type="GO" id="GO:0045947">
    <property type="term" value="P:negative regulation of translational initiation"/>
    <property type="evidence" value="ECO:0007669"/>
    <property type="project" value="UniProtKB-UniRule"/>
</dbReference>
<dbReference type="PANTHER" id="PTHR34984">
    <property type="entry name" value="CARBON STORAGE REGULATOR"/>
    <property type="match status" value="1"/>
</dbReference>
<evidence type="ECO:0000256" key="3">
    <source>
        <dbReference type="ARBA" id="ARBA00022884"/>
    </source>
</evidence>
<dbReference type="GO" id="GO:1902208">
    <property type="term" value="P:regulation of bacterial-type flagellum assembly"/>
    <property type="evidence" value="ECO:0007669"/>
    <property type="project" value="UniProtKB-UniRule"/>
</dbReference>
<dbReference type="EMBL" id="CP002353">
    <property type="protein sequence ID" value="ADV60618.1"/>
    <property type="molecule type" value="Genomic_DNA"/>
</dbReference>
<gene>
    <name evidence="4" type="primary">csrA</name>
    <name evidence="6" type="ordered locus">Isop_0021</name>
</gene>
<dbReference type="HAMAP" id="MF_00167">
    <property type="entry name" value="CsrA"/>
    <property type="match status" value="1"/>
</dbReference>
<keyword evidence="2 4" id="KW-0810">Translation regulation</keyword>
<feature type="compositionally biased region" description="Low complexity" evidence="5">
    <location>
        <begin position="11"/>
        <end position="25"/>
    </location>
</feature>
<reference key="1">
    <citation type="submission" date="2010-11" db="EMBL/GenBank/DDBJ databases">
        <title>The complete sequence of chromosome of Isophaera pallida ATCC 43644.</title>
        <authorList>
            <consortium name="US DOE Joint Genome Institute (JGI-PGF)"/>
            <person name="Lucas S."/>
            <person name="Copeland A."/>
            <person name="Lapidus A."/>
            <person name="Bruce D."/>
            <person name="Goodwin L."/>
            <person name="Pitluck S."/>
            <person name="Kyrpides N."/>
            <person name="Mavromatis K."/>
            <person name="Pagani I."/>
            <person name="Ivanova N."/>
            <person name="Saunders E."/>
            <person name="Brettin T."/>
            <person name="Detter J.C."/>
            <person name="Han C."/>
            <person name="Tapia R."/>
            <person name="Land M."/>
            <person name="Hauser L."/>
            <person name="Markowitz V."/>
            <person name="Cheng J.-F."/>
            <person name="Hugenholtz P."/>
            <person name="Woyke T."/>
            <person name="Wu D."/>
            <person name="Eisen J.A."/>
        </authorList>
    </citation>
    <scope>NUCLEOTIDE SEQUENCE</scope>
    <source>
        <strain>ATCC 43644</strain>
    </source>
</reference>
<dbReference type="Pfam" id="PF02599">
    <property type="entry name" value="CsrA"/>
    <property type="match status" value="1"/>
</dbReference>